<dbReference type="Proteomes" id="UP000634136">
    <property type="component" value="Unassembled WGS sequence"/>
</dbReference>
<dbReference type="Pfam" id="PF13456">
    <property type="entry name" value="RVT_3"/>
    <property type="match status" value="1"/>
</dbReference>
<evidence type="ECO:0000313" key="3">
    <source>
        <dbReference type="EMBL" id="KAF7823453.1"/>
    </source>
</evidence>
<sequence length="722" mass="81256">MLKKNQGESEVITEGQTEPQKDDVEEGAEKECQTEETVREAVFGPWMLVTKQTRRRITNVKRVDTVNTNQRGRVAQQSANRTTQKNNTRFDVLSDMVEQEEVPVINQGNVIVSRLVLQEITNKREKNVSREGGAIKGGQKTRATESGLGQKQIFNRRTVTMEAGLTKNAKAPVTSGLMSTDKREQIRGPDRVGVIGNTPSGTKDLIVAKKPPDKMVPETREKMRGSEMVVEQEESGDLAHMECDLDGDMAIVVYDKPQMYHRGELWSNLDNIEKFGGSMNGSRPDMQFRDCIERNLLIDLGYSGAGYTWKRGMVAARLDRALANESWRIKFPEASIFRLPPLKSDHSPIFVRMRTAANNQSNGDIPFRFLVSWLLHEEFLNVVYNAWSSGARWNEAVNKFHVDTLKRMTTEFFAKLYTVETDVNLTQATRGSFPHIPNDSLIACSKIFNLEEIREAVFSMGPLKAPGRMGISNTWDKVQDGFVWRIGKGNTTRFLSDKWLLDGKALKDVAFGPRNTNDLEAKVNEYVTASGGWDWQKIDHLLLDDVCLKLSSTVPPNSSQCEDKIAWRFSKDAGAGRGSGVELDMEMAWFRAGFMKSLGDCSILSAELWGMACDLEVAWELGFRRIILEADSLLAVTMLKQQVEGDHPCANLVLKILSLIEKDWEVKISHIFREGNRVADNIASRAFHIGAGIKTFQEQDEVLAELIHEDLHSLGMLRHIVV</sequence>
<organism evidence="3 4">
    <name type="scientific">Senna tora</name>
    <dbReference type="NCBI Taxonomy" id="362788"/>
    <lineage>
        <taxon>Eukaryota</taxon>
        <taxon>Viridiplantae</taxon>
        <taxon>Streptophyta</taxon>
        <taxon>Embryophyta</taxon>
        <taxon>Tracheophyta</taxon>
        <taxon>Spermatophyta</taxon>
        <taxon>Magnoliopsida</taxon>
        <taxon>eudicotyledons</taxon>
        <taxon>Gunneridae</taxon>
        <taxon>Pentapetalae</taxon>
        <taxon>rosids</taxon>
        <taxon>fabids</taxon>
        <taxon>Fabales</taxon>
        <taxon>Fabaceae</taxon>
        <taxon>Caesalpinioideae</taxon>
        <taxon>Cassia clade</taxon>
        <taxon>Senna</taxon>
    </lineage>
</organism>
<feature type="compositionally biased region" description="Basic and acidic residues" evidence="1">
    <location>
        <begin position="19"/>
        <end position="35"/>
    </location>
</feature>
<dbReference type="InterPro" id="IPR036397">
    <property type="entry name" value="RNaseH_sf"/>
</dbReference>
<dbReference type="EMBL" id="JAAIUW010000007">
    <property type="protein sequence ID" value="KAF7823453.1"/>
    <property type="molecule type" value="Genomic_DNA"/>
</dbReference>
<dbReference type="SUPFAM" id="SSF53098">
    <property type="entry name" value="Ribonuclease H-like"/>
    <property type="match status" value="1"/>
</dbReference>
<accession>A0A834TJS9</accession>
<feature type="region of interest" description="Disordered" evidence="1">
    <location>
        <begin position="1"/>
        <end position="35"/>
    </location>
</feature>
<name>A0A834TJS9_9FABA</name>
<comment type="caution">
    <text evidence="3">The sequence shown here is derived from an EMBL/GenBank/DDBJ whole genome shotgun (WGS) entry which is preliminary data.</text>
</comment>
<dbReference type="InterPro" id="IPR036691">
    <property type="entry name" value="Endo/exonu/phosph_ase_sf"/>
</dbReference>
<proteinExistence type="predicted"/>
<dbReference type="InterPro" id="IPR044730">
    <property type="entry name" value="RNase_H-like_dom_plant"/>
</dbReference>
<dbReference type="Gene3D" id="3.30.420.10">
    <property type="entry name" value="Ribonuclease H-like superfamily/Ribonuclease H"/>
    <property type="match status" value="1"/>
</dbReference>
<keyword evidence="4" id="KW-1185">Reference proteome</keyword>
<dbReference type="OrthoDB" id="1720282at2759"/>
<dbReference type="SUPFAM" id="SSF56219">
    <property type="entry name" value="DNase I-like"/>
    <property type="match status" value="1"/>
</dbReference>
<dbReference type="InterPro" id="IPR002156">
    <property type="entry name" value="RNaseH_domain"/>
</dbReference>
<dbReference type="GO" id="GO:0004523">
    <property type="term" value="F:RNA-DNA hybrid ribonuclease activity"/>
    <property type="evidence" value="ECO:0007669"/>
    <property type="project" value="InterPro"/>
</dbReference>
<dbReference type="InterPro" id="IPR012337">
    <property type="entry name" value="RNaseH-like_sf"/>
</dbReference>
<evidence type="ECO:0000313" key="4">
    <source>
        <dbReference type="Proteomes" id="UP000634136"/>
    </source>
</evidence>
<protein>
    <recommendedName>
        <fullName evidence="2">RNase H type-1 domain-containing protein</fullName>
    </recommendedName>
</protein>
<dbReference type="GO" id="GO:0003676">
    <property type="term" value="F:nucleic acid binding"/>
    <property type="evidence" value="ECO:0007669"/>
    <property type="project" value="InterPro"/>
</dbReference>
<evidence type="ECO:0000259" key="2">
    <source>
        <dbReference type="Pfam" id="PF13456"/>
    </source>
</evidence>
<gene>
    <name evidence="3" type="ORF">G2W53_021597</name>
</gene>
<feature type="domain" description="RNase H type-1" evidence="2">
    <location>
        <begin position="592"/>
        <end position="686"/>
    </location>
</feature>
<dbReference type="AlphaFoldDB" id="A0A834TJS9"/>
<reference evidence="3" key="1">
    <citation type="submission" date="2020-09" db="EMBL/GenBank/DDBJ databases">
        <title>Genome-Enabled Discovery of Anthraquinone Biosynthesis in Senna tora.</title>
        <authorList>
            <person name="Kang S.-H."/>
            <person name="Pandey R.P."/>
            <person name="Lee C.-M."/>
            <person name="Sim J.-S."/>
            <person name="Jeong J.-T."/>
            <person name="Choi B.-S."/>
            <person name="Jung M."/>
            <person name="Ginzburg D."/>
            <person name="Zhao K."/>
            <person name="Won S.Y."/>
            <person name="Oh T.-J."/>
            <person name="Yu Y."/>
            <person name="Kim N.-H."/>
            <person name="Lee O.R."/>
            <person name="Lee T.-H."/>
            <person name="Bashyal P."/>
            <person name="Kim T.-S."/>
            <person name="Lee W.-H."/>
            <person name="Kawkins C."/>
            <person name="Kim C.-K."/>
            <person name="Kim J.S."/>
            <person name="Ahn B.O."/>
            <person name="Rhee S.Y."/>
            <person name="Sohng J.K."/>
        </authorList>
    </citation>
    <scope>NUCLEOTIDE SEQUENCE</scope>
    <source>
        <tissue evidence="3">Leaf</tissue>
    </source>
</reference>
<evidence type="ECO:0000256" key="1">
    <source>
        <dbReference type="SAM" id="MobiDB-lite"/>
    </source>
</evidence>
<dbReference type="PANTHER" id="PTHR33710:SF77">
    <property type="entry name" value="DNASE I-LIKE SUPERFAMILY PROTEIN"/>
    <property type="match status" value="1"/>
</dbReference>
<dbReference type="PANTHER" id="PTHR33710">
    <property type="entry name" value="BNAC02G09200D PROTEIN"/>
    <property type="match status" value="1"/>
</dbReference>
<dbReference type="CDD" id="cd06222">
    <property type="entry name" value="RNase_H_like"/>
    <property type="match status" value="1"/>
</dbReference>
<dbReference type="Gene3D" id="3.60.10.10">
    <property type="entry name" value="Endonuclease/exonuclease/phosphatase"/>
    <property type="match status" value="1"/>
</dbReference>